<sequence length="254" mass="26332">MQQPPPDAAELARQLGELATRLGPAVRPVGTEALLSSITETARRLFGATACSLALLSADESELVYTTAAGDGADSVTGMRLPSGTGVAGWVVLSGQPVAVADAQADSRFARDVAEHTGYVPRALLAVPVVADERVLGVLTLLDRDESRPGAEDDMALLSVFADQTALTLQHERAFADLGGVLLRALASAAGGGTLQDALEAAAEQEQESDSDLAELASLIGELGRQGPAERRLALRLVREVAGYTARRSPRPAG</sequence>
<dbReference type="Pfam" id="PF01590">
    <property type="entry name" value="GAF"/>
    <property type="match status" value="1"/>
</dbReference>
<protein>
    <submittedName>
        <fullName evidence="2">GAF domain-containing protein</fullName>
    </submittedName>
</protein>
<dbReference type="InterPro" id="IPR029016">
    <property type="entry name" value="GAF-like_dom_sf"/>
</dbReference>
<dbReference type="SUPFAM" id="SSF55781">
    <property type="entry name" value="GAF domain-like"/>
    <property type="match status" value="1"/>
</dbReference>
<comment type="caution">
    <text evidence="2">The sequence shown here is derived from an EMBL/GenBank/DDBJ whole genome shotgun (WGS) entry which is preliminary data.</text>
</comment>
<dbReference type="OrthoDB" id="5243158at2"/>
<dbReference type="EMBL" id="RBWV01000017">
    <property type="protein sequence ID" value="RKS68011.1"/>
    <property type="molecule type" value="Genomic_DNA"/>
</dbReference>
<dbReference type="InterPro" id="IPR003018">
    <property type="entry name" value="GAF"/>
</dbReference>
<proteinExistence type="predicted"/>
<organism evidence="2 3">
    <name type="scientific">Motilibacter peucedani</name>
    <dbReference type="NCBI Taxonomy" id="598650"/>
    <lineage>
        <taxon>Bacteria</taxon>
        <taxon>Bacillati</taxon>
        <taxon>Actinomycetota</taxon>
        <taxon>Actinomycetes</taxon>
        <taxon>Motilibacterales</taxon>
        <taxon>Motilibacteraceae</taxon>
        <taxon>Motilibacter</taxon>
    </lineage>
</organism>
<dbReference type="Gene3D" id="3.30.450.40">
    <property type="match status" value="1"/>
</dbReference>
<evidence type="ECO:0000313" key="3">
    <source>
        <dbReference type="Proteomes" id="UP000281955"/>
    </source>
</evidence>
<dbReference type="Proteomes" id="UP000281955">
    <property type="component" value="Unassembled WGS sequence"/>
</dbReference>
<dbReference type="AlphaFoldDB" id="A0A420XJT1"/>
<dbReference type="InParanoid" id="A0A420XJT1"/>
<feature type="domain" description="GAF" evidence="1">
    <location>
        <begin position="30"/>
        <end position="179"/>
    </location>
</feature>
<evidence type="ECO:0000313" key="2">
    <source>
        <dbReference type="EMBL" id="RKS68011.1"/>
    </source>
</evidence>
<gene>
    <name evidence="2" type="ORF">CLV35_3918</name>
</gene>
<dbReference type="RefSeq" id="WP_121195148.1">
    <property type="nucleotide sequence ID" value="NZ_RBWV01000017.1"/>
</dbReference>
<reference evidence="2 3" key="1">
    <citation type="submission" date="2018-10" db="EMBL/GenBank/DDBJ databases">
        <title>Genomic Encyclopedia of Archaeal and Bacterial Type Strains, Phase II (KMG-II): from individual species to whole genera.</title>
        <authorList>
            <person name="Goeker M."/>
        </authorList>
    </citation>
    <scope>NUCLEOTIDE SEQUENCE [LARGE SCALE GENOMIC DNA]</scope>
    <source>
        <strain evidence="2 3">RP-AC37</strain>
    </source>
</reference>
<name>A0A420XJT1_9ACTN</name>
<dbReference type="SMART" id="SM00065">
    <property type="entry name" value="GAF"/>
    <property type="match status" value="1"/>
</dbReference>
<keyword evidence="3" id="KW-1185">Reference proteome</keyword>
<accession>A0A420XJT1</accession>
<evidence type="ECO:0000259" key="1">
    <source>
        <dbReference type="SMART" id="SM00065"/>
    </source>
</evidence>